<gene>
    <name evidence="1" type="ORF">SAMN05445850_4495</name>
</gene>
<dbReference type="EMBL" id="FNKX01000002">
    <property type="protein sequence ID" value="SDR47003.1"/>
    <property type="molecule type" value="Genomic_DNA"/>
</dbReference>
<reference evidence="2" key="1">
    <citation type="submission" date="2016-10" db="EMBL/GenBank/DDBJ databases">
        <authorList>
            <person name="Varghese N."/>
            <person name="Submissions S."/>
        </authorList>
    </citation>
    <scope>NUCLEOTIDE SEQUENCE [LARGE SCALE GENOMIC DNA]</scope>
    <source>
        <strain evidence="2">DUS833</strain>
    </source>
</reference>
<dbReference type="InterPro" id="IPR013320">
    <property type="entry name" value="ConA-like_dom_sf"/>
</dbReference>
<dbReference type="AlphaFoldDB" id="A0A1H1JAT9"/>
<evidence type="ECO:0000313" key="2">
    <source>
        <dbReference type="Proteomes" id="UP000199365"/>
    </source>
</evidence>
<protein>
    <submittedName>
        <fullName evidence="1">Concanavalin A-like lectin/glucanases superfamily protein</fullName>
    </submittedName>
</protein>
<dbReference type="Proteomes" id="UP000199365">
    <property type="component" value="Unassembled WGS sequence"/>
</dbReference>
<dbReference type="Pfam" id="PF13385">
    <property type="entry name" value="Laminin_G_3"/>
    <property type="match status" value="1"/>
</dbReference>
<sequence>MALLFAEGFDPYGSLANMQASRWGAVGAEQTAPVPTLVAAAGPFGTQALQMPGAYNTAGFLRTNQIAGLSLSNTLCIGFWRKCTIGGSFGYSGTISRDGGLVLPNSSNGFATLIGDNASGLITIYNPANQTALVTTGKAINDGNWHYIEASFVFSATSGSFQLYVDGVVVANASGLQTWVSGVTLLGTIGFGAYGATNSGNTYTVQYDDVQVWDNTGSTFNTFPRGPKRITTLNPAGAGSSTQFTPSSGSNYSIAAQAWGASGTLTDTGTGHTDLYTTGGVSYSPGMVDGVLVTALASNPAGDGAHSLTPKIQTQSIQSGASSVLTATATEVSTLFTADATGAALTAATINSMQIGFGD</sequence>
<name>A0A1H1JAT9_9BURK</name>
<dbReference type="RefSeq" id="WP_167368706.1">
    <property type="nucleotide sequence ID" value="NZ_FNKX01000002.1"/>
</dbReference>
<proteinExistence type="predicted"/>
<dbReference type="Gene3D" id="2.60.120.200">
    <property type="match status" value="1"/>
</dbReference>
<dbReference type="STRING" id="157910.SAMN05445850_4495"/>
<organism evidence="1 2">
    <name type="scientific">Paraburkholderia tuberum</name>
    <dbReference type="NCBI Taxonomy" id="157910"/>
    <lineage>
        <taxon>Bacteria</taxon>
        <taxon>Pseudomonadati</taxon>
        <taxon>Pseudomonadota</taxon>
        <taxon>Betaproteobacteria</taxon>
        <taxon>Burkholderiales</taxon>
        <taxon>Burkholderiaceae</taxon>
        <taxon>Paraburkholderia</taxon>
    </lineage>
</organism>
<dbReference type="GO" id="GO:0030246">
    <property type="term" value="F:carbohydrate binding"/>
    <property type="evidence" value="ECO:0007669"/>
    <property type="project" value="UniProtKB-KW"/>
</dbReference>
<keyword evidence="1" id="KW-0430">Lectin</keyword>
<dbReference type="SUPFAM" id="SSF49899">
    <property type="entry name" value="Concanavalin A-like lectins/glucanases"/>
    <property type="match status" value="1"/>
</dbReference>
<evidence type="ECO:0000313" key="1">
    <source>
        <dbReference type="EMBL" id="SDR47003.1"/>
    </source>
</evidence>
<accession>A0A1H1JAT9</accession>
<keyword evidence="2" id="KW-1185">Reference proteome</keyword>